<dbReference type="Gene3D" id="3.30.420.40">
    <property type="match status" value="1"/>
</dbReference>
<evidence type="ECO:0000313" key="3">
    <source>
        <dbReference type="Proteomes" id="UP001210339"/>
    </source>
</evidence>
<feature type="domain" description="Gcp-like" evidence="1">
    <location>
        <begin position="32"/>
        <end position="134"/>
    </location>
</feature>
<dbReference type="PANTHER" id="PTHR11735:SF11">
    <property type="entry name" value="TRNA THREONYLCARBAMOYLADENOSINE BIOSYNTHESIS PROTEIN TSAB"/>
    <property type="match status" value="1"/>
</dbReference>
<reference evidence="2 3" key="1">
    <citation type="submission" date="2023-01" db="EMBL/GenBank/DDBJ databases">
        <authorList>
            <person name="Lee S.H."/>
            <person name="Jung H.S."/>
            <person name="Yun J.U."/>
        </authorList>
    </citation>
    <scope>NUCLEOTIDE SEQUENCE [LARGE SCALE GENOMIC DNA]</scope>
    <source>
        <strain evidence="2 3">CBA3646</strain>
    </source>
</reference>
<dbReference type="Proteomes" id="UP001210339">
    <property type="component" value="Chromosome"/>
</dbReference>
<dbReference type="InterPro" id="IPR022496">
    <property type="entry name" value="T6A_TsaB"/>
</dbReference>
<evidence type="ECO:0000259" key="1">
    <source>
        <dbReference type="Pfam" id="PF00814"/>
    </source>
</evidence>
<dbReference type="GO" id="GO:0061711">
    <property type="term" value="F:tRNA N(6)-L-threonylcarbamoyladenine synthase activity"/>
    <property type="evidence" value="ECO:0007669"/>
    <property type="project" value="UniProtKB-EC"/>
</dbReference>
<dbReference type="SUPFAM" id="SSF53067">
    <property type="entry name" value="Actin-like ATPase domain"/>
    <property type="match status" value="1"/>
</dbReference>
<dbReference type="InterPro" id="IPR000905">
    <property type="entry name" value="Gcp-like_dom"/>
</dbReference>
<dbReference type="EC" id="2.3.1.234" evidence="2"/>
<dbReference type="PANTHER" id="PTHR11735">
    <property type="entry name" value="TRNA N6-ADENOSINE THREONYLCARBAMOYLTRANSFERASE"/>
    <property type="match status" value="1"/>
</dbReference>
<dbReference type="EMBL" id="CP115667">
    <property type="protein sequence ID" value="WBW50204.1"/>
    <property type="molecule type" value="Genomic_DNA"/>
</dbReference>
<protein>
    <submittedName>
        <fullName evidence="2">tRNA (Adenosine(37)-N6)-threonylcarbamoyltransferase complex dimerization subunit type 1 TsaB</fullName>
        <ecNumber evidence="2">2.3.1.234</ecNumber>
    </submittedName>
</protein>
<evidence type="ECO:0000313" key="2">
    <source>
        <dbReference type="EMBL" id="WBW50204.1"/>
    </source>
</evidence>
<dbReference type="Pfam" id="PF00814">
    <property type="entry name" value="TsaD"/>
    <property type="match status" value="1"/>
</dbReference>
<accession>A0ABY7QVV0</accession>
<keyword evidence="3" id="KW-1185">Reference proteome</keyword>
<keyword evidence="2" id="KW-0012">Acyltransferase</keyword>
<dbReference type="NCBIfam" id="TIGR03725">
    <property type="entry name" value="T6A_YeaZ"/>
    <property type="match status" value="1"/>
</dbReference>
<organism evidence="2 3">
    <name type="scientific">Peptoniphilus equinus</name>
    <dbReference type="NCBI Taxonomy" id="3016343"/>
    <lineage>
        <taxon>Bacteria</taxon>
        <taxon>Bacillati</taxon>
        <taxon>Bacillota</taxon>
        <taxon>Tissierellia</taxon>
        <taxon>Tissierellales</taxon>
        <taxon>Peptoniphilaceae</taxon>
        <taxon>Peptoniphilus</taxon>
    </lineage>
</organism>
<name>A0ABY7QVV0_9FIRM</name>
<sequence length="211" mass="22735">MLTLGIDTSTMTTTVGLSDGREIVSYDITGGRHNSEELTAMIQEMFSHVNKNLEDVELIAVGIGPGSFTGTRIAVTVARILADLLDKPLVGVSSLRAHAYKAARTLSIRDAKRGRVYAGVYEDYGKTVVLDDVLIDAAVLRERLGDVHVMAVEPFTDIFGTPELRNLRGAEVALLGEHVYAADGAMAIEDVVPNYLGKSQAEVQFDAKKGN</sequence>
<gene>
    <name evidence="2" type="primary">tsaB</name>
    <name evidence="2" type="ORF">O6R05_01195</name>
</gene>
<dbReference type="InterPro" id="IPR043129">
    <property type="entry name" value="ATPase_NBD"/>
</dbReference>
<keyword evidence="2" id="KW-0808">Transferase</keyword>
<dbReference type="RefSeq" id="WP_271191735.1">
    <property type="nucleotide sequence ID" value="NZ_CP115667.1"/>
</dbReference>
<proteinExistence type="predicted"/>